<dbReference type="InterPro" id="IPR003107">
    <property type="entry name" value="HAT"/>
</dbReference>
<keyword evidence="5" id="KW-0539">Nucleus</keyword>
<dbReference type="Pfam" id="PF23240">
    <property type="entry name" value="HAT_PRP39_N"/>
    <property type="match status" value="1"/>
</dbReference>
<reference evidence="10" key="4">
    <citation type="submission" date="2018-11" db="EMBL/GenBank/DDBJ databases">
        <title>Characterization of plant carbon substrate utilization by Auxenochlorella protothecoides.</title>
        <authorList>
            <person name="Vogler B.W."/>
            <person name="Starkenburg S.R."/>
            <person name="Sudasinghe N."/>
            <person name="Schambach J.Y."/>
            <person name="Rollin J.A."/>
            <person name="Pattathil S."/>
            <person name="Barry A.N."/>
        </authorList>
    </citation>
    <scope>NUCLEOTIDE SEQUENCE [LARGE SCALE GENOMIC DNA]</scope>
    <source>
        <strain evidence="10">UTEX 25</strain>
    </source>
</reference>
<dbReference type="EMBL" id="QOKY01000154">
    <property type="protein sequence ID" value="RMZ55947.1"/>
    <property type="molecule type" value="Genomic_DNA"/>
</dbReference>
<dbReference type="Gene3D" id="3.30.70.330">
    <property type="match status" value="1"/>
</dbReference>
<reference evidence="11" key="2">
    <citation type="journal article" date="2018" name="Algal Res.">
        <title>Characterization of plant carbon substrate utilization by Auxenochlorella protothecoides.</title>
        <authorList>
            <person name="Vogler B.W."/>
            <person name="Starkenburg S.R."/>
            <person name="Sudasinghe N."/>
            <person name="Schambach J.Y."/>
            <person name="Rollin J.A."/>
            <person name="Pattathil S."/>
            <person name="Barry A.N."/>
        </authorList>
    </citation>
    <scope>NUCLEOTIDE SEQUENCE [LARGE SCALE GENOMIC DNA]</scope>
    <source>
        <strain evidence="11">UTEX 25</strain>
    </source>
</reference>
<feature type="compositionally biased region" description="Basic and acidic residues" evidence="7">
    <location>
        <begin position="578"/>
        <end position="599"/>
    </location>
</feature>
<dbReference type="InterPro" id="IPR035979">
    <property type="entry name" value="RBD_domain_sf"/>
</dbReference>
<dbReference type="AlphaFoldDB" id="A0A1D2A3Q5"/>
<dbReference type="GO" id="GO:0003723">
    <property type="term" value="F:RNA binding"/>
    <property type="evidence" value="ECO:0007669"/>
    <property type="project" value="UniProtKB-UniRule"/>
</dbReference>
<dbReference type="InterPro" id="IPR059164">
    <property type="entry name" value="HAT_PRP39_C"/>
</dbReference>
<dbReference type="Proteomes" id="UP000279271">
    <property type="component" value="Unassembled WGS sequence"/>
</dbReference>
<evidence type="ECO:0000313" key="10">
    <source>
        <dbReference type="EMBL" id="RMZ55947.1"/>
    </source>
</evidence>
<evidence type="ECO:0000256" key="5">
    <source>
        <dbReference type="ARBA" id="ARBA00023242"/>
    </source>
</evidence>
<reference evidence="10" key="3">
    <citation type="submission" date="2018-10" db="EMBL/GenBank/DDBJ databases">
        <authorList>
            <person name="Hovde B."/>
            <person name="Zhang X."/>
        </authorList>
    </citation>
    <scope>NUCLEOTIDE SEQUENCE [LARGE SCALE GENOMIC DNA]</scope>
    <source>
        <strain evidence="10">UTEX 25</strain>
    </source>
</reference>
<gene>
    <name evidence="10" type="ORF">APUTEX25_004371</name>
    <name evidence="9" type="ORF">g.34656</name>
</gene>
<dbReference type="GO" id="GO:0005634">
    <property type="term" value="C:nucleus"/>
    <property type="evidence" value="ECO:0007669"/>
    <property type="project" value="UniProtKB-SubCell"/>
</dbReference>
<dbReference type="InterPro" id="IPR011990">
    <property type="entry name" value="TPR-like_helical_dom_sf"/>
</dbReference>
<reference evidence="9" key="1">
    <citation type="submission" date="2015-08" db="EMBL/GenBank/DDBJ databases">
        <authorList>
            <person name="Babu N.S."/>
            <person name="Beckwith C.J."/>
            <person name="Beseler K.G."/>
            <person name="Brison A."/>
            <person name="Carone J.V."/>
            <person name="Caskin T.P."/>
            <person name="Diamond M."/>
            <person name="Durham M.E."/>
            <person name="Foxe J.M."/>
            <person name="Go M."/>
            <person name="Henderson B.A."/>
            <person name="Jones I.B."/>
            <person name="McGettigan J.A."/>
            <person name="Micheletti S.J."/>
            <person name="Nasrallah M.E."/>
            <person name="Ortiz D."/>
            <person name="Piller C.R."/>
            <person name="Privatt S.R."/>
            <person name="Schneider S.L."/>
            <person name="Sharp S."/>
            <person name="Smith T.C."/>
            <person name="Stanton J.D."/>
            <person name="Ullery H.E."/>
            <person name="Wilson R.J."/>
            <person name="Serrano M.G."/>
            <person name="Buck G."/>
            <person name="Lee V."/>
            <person name="Wang Y."/>
            <person name="Carvalho R."/>
            <person name="Voegtly L."/>
            <person name="Shi R."/>
            <person name="Duckworth R."/>
            <person name="Johnson A."/>
            <person name="Loviza R."/>
            <person name="Walstead R."/>
            <person name="Shah Z."/>
            <person name="Kiflezghi M."/>
            <person name="Wade K."/>
            <person name="Ball S.L."/>
            <person name="Bradley K.W."/>
            <person name="Asai D.J."/>
            <person name="Bowman C.A."/>
            <person name="Russell D.A."/>
            <person name="Pope W.H."/>
            <person name="Jacobs-Sera D."/>
            <person name="Hendrix R.W."/>
            <person name="Hatfull G.F."/>
        </authorList>
    </citation>
    <scope>NUCLEOTIDE SEQUENCE</scope>
</reference>
<dbReference type="PANTHER" id="PTHR17204">
    <property type="entry name" value="PRE-MRNA PROCESSING PROTEIN PRP39-RELATED"/>
    <property type="match status" value="1"/>
</dbReference>
<evidence type="ECO:0000313" key="11">
    <source>
        <dbReference type="Proteomes" id="UP000279271"/>
    </source>
</evidence>
<feature type="region of interest" description="Disordered" evidence="7">
    <location>
        <begin position="736"/>
        <end position="818"/>
    </location>
</feature>
<dbReference type="GO" id="GO:0008380">
    <property type="term" value="P:RNA splicing"/>
    <property type="evidence" value="ECO:0007669"/>
    <property type="project" value="UniProtKB-KW"/>
</dbReference>
<dbReference type="Pfam" id="PF00076">
    <property type="entry name" value="RRM_1"/>
    <property type="match status" value="1"/>
</dbReference>
<keyword evidence="6" id="KW-0694">RNA-binding</keyword>
<dbReference type="InterPro" id="IPR000504">
    <property type="entry name" value="RRM_dom"/>
</dbReference>
<evidence type="ECO:0000259" key="8">
    <source>
        <dbReference type="PROSITE" id="PS50102"/>
    </source>
</evidence>
<dbReference type="GO" id="GO:0006397">
    <property type="term" value="P:mRNA processing"/>
    <property type="evidence" value="ECO:0007669"/>
    <property type="project" value="UniProtKB-KW"/>
</dbReference>
<name>A0A1D2A3Q5_AUXPR</name>
<proteinExistence type="predicted"/>
<accession>A0A1D2A3Q5</accession>
<dbReference type="PROSITE" id="PS50102">
    <property type="entry name" value="RRM"/>
    <property type="match status" value="1"/>
</dbReference>
<keyword evidence="2" id="KW-0507">mRNA processing</keyword>
<dbReference type="SMART" id="SM00360">
    <property type="entry name" value="RRM"/>
    <property type="match status" value="1"/>
</dbReference>
<comment type="subcellular location">
    <subcellularLocation>
        <location evidence="1">Nucleus</location>
    </subcellularLocation>
</comment>
<feature type="compositionally biased region" description="Low complexity" evidence="7">
    <location>
        <begin position="550"/>
        <end position="568"/>
    </location>
</feature>
<keyword evidence="4" id="KW-0508">mRNA splicing</keyword>
<evidence type="ECO:0000256" key="7">
    <source>
        <dbReference type="SAM" id="MobiDB-lite"/>
    </source>
</evidence>
<dbReference type="PANTHER" id="PTHR17204:SF25">
    <property type="entry name" value="RRM DOMAIN-CONTAINING PROTEIN"/>
    <property type="match status" value="1"/>
</dbReference>
<organism evidence="9">
    <name type="scientific">Auxenochlorella protothecoides</name>
    <name type="common">Green microalga</name>
    <name type="synonym">Chlorella protothecoides</name>
    <dbReference type="NCBI Taxonomy" id="3075"/>
    <lineage>
        <taxon>Eukaryota</taxon>
        <taxon>Viridiplantae</taxon>
        <taxon>Chlorophyta</taxon>
        <taxon>core chlorophytes</taxon>
        <taxon>Trebouxiophyceae</taxon>
        <taxon>Chlorellales</taxon>
        <taxon>Chlorellaceae</taxon>
        <taxon>Auxenochlorella</taxon>
    </lineage>
</organism>
<sequence>MPNDEPMAEASSSQSDSEESDGGEIDISEQDASAIMTAEAALESNPYDYEGHANYISHVRRCGLQAKLKDAREAMHSLFPLGEGIWLEWLKDEVAAFESGSATREDVTRLHELAVQDYLSVNIWLSYLAFISSGVQSGDSAAISEVRDVFERALTATSLHFSQGARVWAAYRQFEARLVAPQEETSTASAQQPTEKVLALFRRQLAVPHAHSGATLAEWEHAGGAEDPRRKEVLAAHEAAMRSAGEREPFEAAIGEEGAAADIQLLGGYMSYLEFEKKKGDLARCQCLYERVLAVFPVTHFLWLQYCSFLESRLLRQQDVNRLITSAYARATRNCPWVGQLWERRIRALHRAGAAEGELAAVYGEALAAHVPVREDVVQVVLAYAHYFKCKKELSQLQSLLTEAEKHLETRFQGELDHSLALPTFWAEAEAQLSEPAAAGEEHSGATPGWQVWEAVLRSPLGWRRRAWAAAISFELRHGGPEKARKLYQRCHRRKLEDGGQARLLQDWLVFEGLFGDAQSYAEACTQADPILSELASAAAARAQADAEAAHASGAAAPRSARTAKPAAGKAPPILDPEEQKARRQAADPNFKLREKRAPSEAAAGDETKPPHPKRPRQAEQGNAEGGIAVDVASAKEDIQSDSRTAGKEAPLAEKATESAPTFTAFVKHLAPVVGREQLEELFSGCGGIAEIRFGINPSTKKSKGFAYVEFKTEAGLKAACALDRTDFHGKHIFIAPSNKPKPSAGHDVPDKAPPGGGRANQAPDPLDAEAAPVAPASTTMKPRAAFMPRAARLGSQAKPGPPKSNSDFRAMLLEPKT</sequence>
<feature type="domain" description="RRM" evidence="8">
    <location>
        <begin position="663"/>
        <end position="740"/>
    </location>
</feature>
<evidence type="ECO:0000256" key="1">
    <source>
        <dbReference type="ARBA" id="ARBA00004123"/>
    </source>
</evidence>
<evidence type="ECO:0000256" key="3">
    <source>
        <dbReference type="ARBA" id="ARBA00022737"/>
    </source>
</evidence>
<evidence type="ECO:0000256" key="6">
    <source>
        <dbReference type="PROSITE-ProRule" id="PRU00176"/>
    </source>
</evidence>
<dbReference type="SUPFAM" id="SSF48452">
    <property type="entry name" value="TPR-like"/>
    <property type="match status" value="1"/>
</dbReference>
<dbReference type="Pfam" id="PF23241">
    <property type="entry name" value="HAT_PRP39_C"/>
    <property type="match status" value="1"/>
</dbReference>
<dbReference type="SUPFAM" id="SSF54928">
    <property type="entry name" value="RNA-binding domain, RBD"/>
    <property type="match status" value="1"/>
</dbReference>
<evidence type="ECO:0000256" key="4">
    <source>
        <dbReference type="ARBA" id="ARBA00023187"/>
    </source>
</evidence>
<dbReference type="InterPro" id="IPR012677">
    <property type="entry name" value="Nucleotide-bd_a/b_plait_sf"/>
</dbReference>
<evidence type="ECO:0000313" key="9">
    <source>
        <dbReference type="EMBL" id="JAT73583.1"/>
    </source>
</evidence>
<dbReference type="SMART" id="SM00386">
    <property type="entry name" value="HAT"/>
    <property type="match status" value="6"/>
</dbReference>
<protein>
    <recommendedName>
        <fullName evidence="8">RRM domain-containing protein</fullName>
    </recommendedName>
</protein>
<feature type="compositionally biased region" description="Acidic residues" evidence="7">
    <location>
        <begin position="16"/>
        <end position="29"/>
    </location>
</feature>
<dbReference type="Gene3D" id="1.25.40.10">
    <property type="entry name" value="Tetratricopeptide repeat domain"/>
    <property type="match status" value="2"/>
</dbReference>
<dbReference type="EMBL" id="GDKF01005039">
    <property type="protein sequence ID" value="JAT73583.1"/>
    <property type="molecule type" value="Transcribed_RNA"/>
</dbReference>
<evidence type="ECO:0000256" key="2">
    <source>
        <dbReference type="ARBA" id="ARBA00022664"/>
    </source>
</evidence>
<feature type="region of interest" description="Disordered" evidence="7">
    <location>
        <begin position="1"/>
        <end position="29"/>
    </location>
</feature>
<feature type="compositionally biased region" description="Basic and acidic residues" evidence="7">
    <location>
        <begin position="634"/>
        <end position="656"/>
    </location>
</feature>
<feature type="region of interest" description="Disordered" evidence="7">
    <location>
        <begin position="550"/>
        <end position="656"/>
    </location>
</feature>
<keyword evidence="3" id="KW-0677">Repeat</keyword>